<sequence>MSERMHCAVAMSQQLQGHVNEIEGIVGEIQSGALDVTTSIDRLIAEQRQP</sequence>
<proteinExistence type="predicted"/>
<gene>
    <name evidence="1" type="ORF">JYP50_03605</name>
</gene>
<keyword evidence="2" id="KW-1185">Reference proteome</keyword>
<dbReference type="Proteomes" id="UP000664303">
    <property type="component" value="Unassembled WGS sequence"/>
</dbReference>
<protein>
    <submittedName>
        <fullName evidence="1">Uncharacterized protein</fullName>
    </submittedName>
</protein>
<evidence type="ECO:0000313" key="2">
    <source>
        <dbReference type="Proteomes" id="UP000664303"/>
    </source>
</evidence>
<evidence type="ECO:0000313" key="1">
    <source>
        <dbReference type="EMBL" id="MBN7795663.1"/>
    </source>
</evidence>
<name>A0A939IL67_9GAMM</name>
<organism evidence="1 2">
    <name type="scientific">Parahaliea mediterranea</name>
    <dbReference type="NCBI Taxonomy" id="651086"/>
    <lineage>
        <taxon>Bacteria</taxon>
        <taxon>Pseudomonadati</taxon>
        <taxon>Pseudomonadota</taxon>
        <taxon>Gammaproteobacteria</taxon>
        <taxon>Cellvibrionales</taxon>
        <taxon>Halieaceae</taxon>
        <taxon>Parahaliea</taxon>
    </lineage>
</organism>
<dbReference type="EMBL" id="JAFKCZ010000002">
    <property type="protein sequence ID" value="MBN7795663.1"/>
    <property type="molecule type" value="Genomic_DNA"/>
</dbReference>
<comment type="caution">
    <text evidence="1">The sequence shown here is derived from an EMBL/GenBank/DDBJ whole genome shotgun (WGS) entry which is preliminary data.</text>
</comment>
<accession>A0A939IL67</accession>
<reference evidence="1" key="1">
    <citation type="submission" date="2021-02" db="EMBL/GenBank/DDBJ databases">
        <title>PHA producing bacteria isolated from coastal sediment in Guangdong, Shenzhen.</title>
        <authorList>
            <person name="Zheng W."/>
            <person name="Yu S."/>
            <person name="Huang Y."/>
        </authorList>
    </citation>
    <scope>NUCLEOTIDE SEQUENCE</scope>
    <source>
        <strain evidence="1">TN14-10</strain>
    </source>
</reference>
<dbReference type="AlphaFoldDB" id="A0A939IL67"/>
<dbReference type="RefSeq" id="WP_206559099.1">
    <property type="nucleotide sequence ID" value="NZ_JAFKCZ010000002.1"/>
</dbReference>